<dbReference type="SMART" id="SM00248">
    <property type="entry name" value="ANK"/>
    <property type="match status" value="3"/>
</dbReference>
<dbReference type="Pfam" id="PF22939">
    <property type="entry name" value="WHD_GPIID"/>
    <property type="match status" value="1"/>
</dbReference>
<dbReference type="EMBL" id="KV417650">
    <property type="protein sequence ID" value="KZP12248.1"/>
    <property type="molecule type" value="Genomic_DNA"/>
</dbReference>
<feature type="repeat" description="ANK" evidence="2">
    <location>
        <begin position="551"/>
        <end position="576"/>
    </location>
</feature>
<dbReference type="AlphaFoldDB" id="A0A166B3X0"/>
<feature type="repeat" description="ANK" evidence="2">
    <location>
        <begin position="485"/>
        <end position="517"/>
    </location>
</feature>
<organism evidence="6">
    <name type="scientific">Athelia psychrophila</name>
    <dbReference type="NCBI Taxonomy" id="1759441"/>
    <lineage>
        <taxon>Eukaryota</taxon>
        <taxon>Fungi</taxon>
        <taxon>Dikarya</taxon>
        <taxon>Basidiomycota</taxon>
        <taxon>Agaricomycotina</taxon>
        <taxon>Agaricomycetes</taxon>
        <taxon>Agaricomycetidae</taxon>
        <taxon>Atheliales</taxon>
        <taxon>Atheliaceae</taxon>
        <taxon>Athelia</taxon>
    </lineage>
</organism>
<dbReference type="InterPro" id="IPR054471">
    <property type="entry name" value="GPIID_WHD"/>
</dbReference>
<dbReference type="Gene3D" id="1.25.40.20">
    <property type="entry name" value="Ankyrin repeat-containing domain"/>
    <property type="match status" value="1"/>
</dbReference>
<dbReference type="SUPFAM" id="SSF48403">
    <property type="entry name" value="Ankyrin repeat"/>
    <property type="match status" value="1"/>
</dbReference>
<evidence type="ECO:0000256" key="1">
    <source>
        <dbReference type="ARBA" id="ARBA00022737"/>
    </source>
</evidence>
<feature type="region of interest" description="Disordered" evidence="3">
    <location>
        <begin position="1"/>
        <end position="21"/>
    </location>
</feature>
<evidence type="ECO:0000256" key="2">
    <source>
        <dbReference type="PROSITE-ProRule" id="PRU00023"/>
    </source>
</evidence>
<dbReference type="Pfam" id="PF12796">
    <property type="entry name" value="Ank_2"/>
    <property type="match status" value="1"/>
</dbReference>
<proteinExistence type="predicted"/>
<accession>A0A166B3X0</accession>
<gene>
    <name evidence="6" type="ORF">FIBSPDRAFT_985791</name>
</gene>
<evidence type="ECO:0000313" key="6">
    <source>
        <dbReference type="EMBL" id="KZP12248.1"/>
    </source>
</evidence>
<feature type="domain" description="Nephrocystin 3-like N-terminal" evidence="5">
    <location>
        <begin position="20"/>
        <end position="185"/>
    </location>
</feature>
<dbReference type="PANTHER" id="PTHR10039">
    <property type="entry name" value="AMELOGENIN"/>
    <property type="match status" value="1"/>
</dbReference>
<feature type="region of interest" description="Disordered" evidence="3">
    <location>
        <begin position="647"/>
        <end position="671"/>
    </location>
</feature>
<keyword evidence="1" id="KW-0677">Repeat</keyword>
<evidence type="ECO:0000256" key="3">
    <source>
        <dbReference type="SAM" id="MobiDB-lite"/>
    </source>
</evidence>
<sequence>MDAPDNSPNFNAARKKHQPGTGSWFLDGPAFTRWKEDPGILLWLHGGPGCGKTVLCAAAIKAVIDFCDSRPSTGYASFFFDGRSAEAALLIHDKLVRSIIVQLAHRCDGIPAALEEMYHNCDQGSRQPPIELLEATLHRIVHSFDSVYIVIDSLDECSERKDVVEWIRSMTSTASGKLHMMATSRSEPDIRRGLCSVVGLEDVSVIGQAIEADIRIFLDARLAGIDDWNEPGLKELVSDSLLGDSDGMFRWVALQLDDLMSCFNRRELERQLKSLPKGLDETYVRILARSSRPKDLRRFLQFLAFSRRAMTVHEIAEVATVDLDTSDLPAYSAHLRYTDPNKVLGICYGLVTEVDAGIIKLAHLSVKEYLISDHILSGAAATFHTDEQLSHSMIAQTSLAYLLHFDKSDSLSKDTLPLFPLARYAAEHWVAHFHSAGSDHGNVAALQQLQLHFFEPSPSHAMQNALHLYDKEVSLEANFDRKVEDFSPPLYYACRSGSTTAVENLVNKGADVNGNRGFLGPPLTAASWIGHVETVQLLLMHGTYVNAKSWLGDTALSTASSRGHVAIVKLLREHGAVEVEGSARPRSSAIDASGLGSGIRELEKEEAAAQIRAFQAPLLSVNLRRDCPGRRETFHLPAPWQSLNFWSPSRGTTGSKTNVKPHGYRSRPISNDVNTFTVHPAPAAT</sequence>
<dbReference type="InterPro" id="IPR056884">
    <property type="entry name" value="NPHP3-like_N"/>
</dbReference>
<dbReference type="Pfam" id="PF24883">
    <property type="entry name" value="NPHP3_N"/>
    <property type="match status" value="1"/>
</dbReference>
<dbReference type="InterPro" id="IPR002110">
    <property type="entry name" value="Ankyrin_rpt"/>
</dbReference>
<dbReference type="PANTHER" id="PTHR10039:SF16">
    <property type="entry name" value="GPI INOSITOL-DEACYLASE"/>
    <property type="match status" value="1"/>
</dbReference>
<dbReference type="InterPro" id="IPR036770">
    <property type="entry name" value="Ankyrin_rpt-contain_sf"/>
</dbReference>
<feature type="compositionally biased region" description="Polar residues" evidence="3">
    <location>
        <begin position="1"/>
        <end position="10"/>
    </location>
</feature>
<dbReference type="Pfam" id="PF00023">
    <property type="entry name" value="Ank"/>
    <property type="match status" value="1"/>
</dbReference>
<dbReference type="OrthoDB" id="194358at2759"/>
<dbReference type="InterPro" id="IPR027417">
    <property type="entry name" value="P-loop_NTPase"/>
</dbReference>
<name>A0A166B3X0_9AGAM</name>
<protein>
    <submittedName>
        <fullName evidence="6">Uncharacterized protein</fullName>
    </submittedName>
</protein>
<dbReference type="SUPFAM" id="SSF52540">
    <property type="entry name" value="P-loop containing nucleoside triphosphate hydrolases"/>
    <property type="match status" value="1"/>
</dbReference>
<evidence type="ECO:0000259" key="5">
    <source>
        <dbReference type="Pfam" id="PF24883"/>
    </source>
</evidence>
<evidence type="ECO:0000259" key="4">
    <source>
        <dbReference type="Pfam" id="PF22939"/>
    </source>
</evidence>
<reference evidence="6" key="1">
    <citation type="journal article" date="2016" name="Mol. Biol. Evol.">
        <title>Comparative Genomics of Early-Diverging Mushroom-Forming Fungi Provides Insights into the Origins of Lignocellulose Decay Capabilities.</title>
        <authorList>
            <person name="Nagy L.G."/>
            <person name="Riley R."/>
            <person name="Tritt A."/>
            <person name="Adam C."/>
            <person name="Daum C."/>
            <person name="Floudas D."/>
            <person name="Sun H."/>
            <person name="Yadav J.S."/>
            <person name="Pangilinan J."/>
            <person name="Larsson K.H."/>
            <person name="Matsuura K."/>
            <person name="Barry K."/>
            <person name="Labutti K."/>
            <person name="Kuo R."/>
            <person name="Ohm R.A."/>
            <person name="Bhattacharya S.S."/>
            <person name="Shirouzu T."/>
            <person name="Yoshinaga Y."/>
            <person name="Martin F.M."/>
            <person name="Grigoriev I.V."/>
            <person name="Hibbett D.S."/>
        </authorList>
    </citation>
    <scope>NUCLEOTIDE SEQUENCE [LARGE SCALE GENOMIC DNA]</scope>
    <source>
        <strain evidence="6">CBS 109695</strain>
    </source>
</reference>
<dbReference type="Gene3D" id="3.40.50.300">
    <property type="entry name" value="P-loop containing nucleotide triphosphate hydrolases"/>
    <property type="match status" value="1"/>
</dbReference>
<dbReference type="PROSITE" id="PS50297">
    <property type="entry name" value="ANK_REP_REGION"/>
    <property type="match status" value="2"/>
</dbReference>
<feature type="domain" description="GPI inositol-deacylase winged helix" evidence="4">
    <location>
        <begin position="293"/>
        <end position="377"/>
    </location>
</feature>
<dbReference type="PROSITE" id="PS50088">
    <property type="entry name" value="ANK_REPEAT"/>
    <property type="match status" value="2"/>
</dbReference>
<feature type="compositionally biased region" description="Polar residues" evidence="3">
    <location>
        <begin position="647"/>
        <end position="658"/>
    </location>
</feature>
<dbReference type="STRING" id="436010.A0A166B3X0"/>
<keyword evidence="2" id="KW-0040">ANK repeat</keyword>